<gene>
    <name evidence="2" type="ORF">Hyperionvirus4_133</name>
</gene>
<dbReference type="Pfam" id="PF08238">
    <property type="entry name" value="Sel1"/>
    <property type="match status" value="11"/>
</dbReference>
<proteinExistence type="predicted"/>
<dbReference type="InterPro" id="IPR006597">
    <property type="entry name" value="Sel1-like"/>
</dbReference>
<dbReference type="InterPro" id="IPR019734">
    <property type="entry name" value="TPR_rpt"/>
</dbReference>
<dbReference type="EMBL" id="MK072386">
    <property type="protein sequence ID" value="AYV83168.1"/>
    <property type="molecule type" value="Genomic_DNA"/>
</dbReference>
<dbReference type="SUPFAM" id="SSF81901">
    <property type="entry name" value="HCP-like"/>
    <property type="match status" value="3"/>
</dbReference>
<name>A0A3G5A7L7_9VIRU</name>
<reference evidence="2" key="1">
    <citation type="submission" date="2018-10" db="EMBL/GenBank/DDBJ databases">
        <title>Hidden diversity of soil giant viruses.</title>
        <authorList>
            <person name="Schulz F."/>
            <person name="Alteio L."/>
            <person name="Goudeau D."/>
            <person name="Ryan E.M."/>
            <person name="Malmstrom R.R."/>
            <person name="Blanchard J."/>
            <person name="Woyke T."/>
        </authorList>
    </citation>
    <scope>NUCLEOTIDE SEQUENCE</scope>
    <source>
        <strain evidence="2">HYV1</strain>
    </source>
</reference>
<accession>A0A3G5A7L7</accession>
<sequence>MDPESSFIQLLASIEKCMIRPFEVSLEDNDNIITNMEQLLDAENIKLFRFLNEKSDNAYAAKLIGNFYEIKYDEGKMSDIAARTEASKWFRKSAEMGQPIALTKIGLDHMKGEYGEKNYQLAMEFFKKAADKKHPDAMFNIGEMYYYGHGIPISLPDAFNWYLNAAKLGDIAGVLSVAYMYLNGEAVDKSCTEGLKWSHEAAKMGDPMGMCNIADLYNGTYPDFTPTDKKVAMEWYLKAANLGSAYAMRVLGNTHYEKDQKQSLEWYKKSSDVEPDDSIMYSIGQMYEFDIGCTASLSESLLWYARSAALNNARAMNKMGTYYFYGWAVTPDYNAAFSWYMKAAQLKDAEGIANVGYMYYHGLGCIQDKKKAFKWLLKSLDKKYSHACHELGVFYKNAYLETKTGSQEIIKTYEKGAELGNIEAMLELGDLYQKGVYTEKDEKLALKWYHEAANNKNHTALTKIGEIYEDQKNIDQAIKYFARSLQKITDKAEAERMKKKITKLMDTNNIDLLIEWIKLVDEKAEKANKIPEAVTDKKKEVLHQPEGDGYILC</sequence>
<keyword evidence="1" id="KW-0802">TPR repeat</keyword>
<organism evidence="2">
    <name type="scientific">Hyperionvirus sp</name>
    <dbReference type="NCBI Taxonomy" id="2487770"/>
    <lineage>
        <taxon>Viruses</taxon>
        <taxon>Varidnaviria</taxon>
        <taxon>Bamfordvirae</taxon>
        <taxon>Nucleocytoviricota</taxon>
        <taxon>Megaviricetes</taxon>
        <taxon>Imitervirales</taxon>
        <taxon>Mimiviridae</taxon>
        <taxon>Klosneuvirinae</taxon>
    </lineage>
</organism>
<dbReference type="PROSITE" id="PS50005">
    <property type="entry name" value="TPR"/>
    <property type="match status" value="1"/>
</dbReference>
<evidence type="ECO:0000256" key="1">
    <source>
        <dbReference type="PROSITE-ProRule" id="PRU00339"/>
    </source>
</evidence>
<dbReference type="InterPro" id="IPR011990">
    <property type="entry name" value="TPR-like_helical_dom_sf"/>
</dbReference>
<feature type="repeat" description="TPR" evidence="1">
    <location>
        <begin position="458"/>
        <end position="491"/>
    </location>
</feature>
<dbReference type="InterPro" id="IPR050767">
    <property type="entry name" value="Sel1_AlgK"/>
</dbReference>
<dbReference type="PANTHER" id="PTHR11102:SF160">
    <property type="entry name" value="ERAD-ASSOCIATED E3 UBIQUITIN-PROTEIN LIGASE COMPONENT HRD3"/>
    <property type="match status" value="1"/>
</dbReference>
<protein>
    <submittedName>
        <fullName evidence="2">Uncharacterized protein</fullName>
    </submittedName>
</protein>
<evidence type="ECO:0000313" key="2">
    <source>
        <dbReference type="EMBL" id="AYV83168.1"/>
    </source>
</evidence>
<dbReference type="SMART" id="SM00671">
    <property type="entry name" value="SEL1"/>
    <property type="match status" value="12"/>
</dbReference>
<dbReference type="PANTHER" id="PTHR11102">
    <property type="entry name" value="SEL-1-LIKE PROTEIN"/>
    <property type="match status" value="1"/>
</dbReference>
<dbReference type="Gene3D" id="1.25.40.10">
    <property type="entry name" value="Tetratricopeptide repeat domain"/>
    <property type="match status" value="2"/>
</dbReference>